<evidence type="ECO:0000313" key="9">
    <source>
        <dbReference type="Proteomes" id="UP000612893"/>
    </source>
</evidence>
<keyword evidence="4 7" id="KW-0573">Peptidoglycan synthesis</keyword>
<dbReference type="GO" id="GO:0009252">
    <property type="term" value="P:peptidoglycan biosynthetic process"/>
    <property type="evidence" value="ECO:0007669"/>
    <property type="project" value="UniProtKB-UniRule"/>
</dbReference>
<feature type="binding site" evidence="7">
    <location>
        <begin position="43"/>
        <end position="44"/>
    </location>
    <ligand>
        <name>substrate</name>
    </ligand>
</feature>
<evidence type="ECO:0000256" key="2">
    <source>
        <dbReference type="ARBA" id="ARBA00013090"/>
    </source>
</evidence>
<evidence type="ECO:0000313" key="8">
    <source>
        <dbReference type="EMBL" id="MBJ7598212.1"/>
    </source>
</evidence>
<dbReference type="GO" id="GO:0008360">
    <property type="term" value="P:regulation of cell shape"/>
    <property type="evidence" value="ECO:0007669"/>
    <property type="project" value="UniProtKB-KW"/>
</dbReference>
<feature type="binding site" evidence="7">
    <location>
        <begin position="11"/>
        <end position="12"/>
    </location>
    <ligand>
        <name>substrate</name>
    </ligand>
</feature>
<keyword evidence="6 7" id="KW-0961">Cell wall biogenesis/degradation</keyword>
<comment type="similarity">
    <text evidence="7">Belongs to the aspartate/glutamate racemases family.</text>
</comment>
<comment type="pathway">
    <text evidence="7">Cell wall biogenesis; peptidoglycan biosynthesis.</text>
</comment>
<dbReference type="InterPro" id="IPR018187">
    <property type="entry name" value="Asp/Glu_racemase_AS_1"/>
</dbReference>
<accession>A0A934K0C5</accession>
<dbReference type="InterPro" id="IPR001920">
    <property type="entry name" value="Asp/Glu_race"/>
</dbReference>
<keyword evidence="5 7" id="KW-0413">Isomerase</keyword>
<feature type="binding site" evidence="7">
    <location>
        <begin position="186"/>
        <end position="187"/>
    </location>
    <ligand>
        <name>substrate</name>
    </ligand>
</feature>
<feature type="active site" description="Proton donor/acceptor" evidence="7">
    <location>
        <position position="74"/>
    </location>
</feature>
<dbReference type="PROSITE" id="PS00924">
    <property type="entry name" value="ASP_GLU_RACEMASE_2"/>
    <property type="match status" value="1"/>
</dbReference>
<dbReference type="Pfam" id="PF01177">
    <property type="entry name" value="Asp_Glu_race"/>
    <property type="match status" value="1"/>
</dbReference>
<feature type="binding site" evidence="7">
    <location>
        <begin position="75"/>
        <end position="76"/>
    </location>
    <ligand>
        <name>substrate</name>
    </ligand>
</feature>
<keyword evidence="9" id="KW-1185">Reference proteome</keyword>
<organism evidence="8 9">
    <name type="scientific">Candidatus Nephthysia bennettiae</name>
    <dbReference type="NCBI Taxonomy" id="3127016"/>
    <lineage>
        <taxon>Bacteria</taxon>
        <taxon>Bacillati</taxon>
        <taxon>Candidatus Dormiibacterota</taxon>
        <taxon>Candidatus Dormibacteria</taxon>
        <taxon>Candidatus Dormibacterales</taxon>
        <taxon>Candidatus Dormibacteraceae</taxon>
        <taxon>Candidatus Nephthysia</taxon>
    </lineage>
</organism>
<evidence type="ECO:0000256" key="5">
    <source>
        <dbReference type="ARBA" id="ARBA00023235"/>
    </source>
</evidence>
<dbReference type="Proteomes" id="UP000612893">
    <property type="component" value="Unassembled WGS sequence"/>
</dbReference>
<evidence type="ECO:0000256" key="3">
    <source>
        <dbReference type="ARBA" id="ARBA00022960"/>
    </source>
</evidence>
<protein>
    <recommendedName>
        <fullName evidence="2 7">Glutamate racemase</fullName>
        <ecNumber evidence="2 7">5.1.1.3</ecNumber>
    </recommendedName>
</protein>
<gene>
    <name evidence="7" type="primary">murI</name>
    <name evidence="8" type="ORF">JF922_09020</name>
</gene>
<dbReference type="InterPro" id="IPR004391">
    <property type="entry name" value="Glu_race"/>
</dbReference>
<comment type="function">
    <text evidence="7">Provides the (R)-glutamate required for cell wall biosynthesis.</text>
</comment>
<feature type="active site" description="Proton donor/acceptor" evidence="7">
    <location>
        <position position="185"/>
    </location>
</feature>
<dbReference type="RefSeq" id="WP_338201033.1">
    <property type="nucleotide sequence ID" value="NZ_JAEKNR010000100.1"/>
</dbReference>
<dbReference type="HAMAP" id="MF_00258">
    <property type="entry name" value="Glu_racemase"/>
    <property type="match status" value="1"/>
</dbReference>
<dbReference type="GO" id="GO:0008881">
    <property type="term" value="F:glutamate racemase activity"/>
    <property type="evidence" value="ECO:0007669"/>
    <property type="project" value="UniProtKB-UniRule"/>
</dbReference>
<proteinExistence type="inferred from homology"/>
<dbReference type="AlphaFoldDB" id="A0A934K0C5"/>
<evidence type="ECO:0000256" key="6">
    <source>
        <dbReference type="ARBA" id="ARBA00023316"/>
    </source>
</evidence>
<dbReference type="EC" id="5.1.1.3" evidence="2 7"/>
<keyword evidence="3 7" id="KW-0133">Cell shape</keyword>
<dbReference type="GO" id="GO:0071555">
    <property type="term" value="P:cell wall organization"/>
    <property type="evidence" value="ECO:0007669"/>
    <property type="project" value="UniProtKB-KW"/>
</dbReference>
<evidence type="ECO:0000256" key="4">
    <source>
        <dbReference type="ARBA" id="ARBA00022984"/>
    </source>
</evidence>
<evidence type="ECO:0000256" key="7">
    <source>
        <dbReference type="HAMAP-Rule" id="MF_00258"/>
    </source>
</evidence>
<name>A0A934K0C5_9BACT</name>
<dbReference type="SUPFAM" id="SSF53681">
    <property type="entry name" value="Aspartate/glutamate racemase"/>
    <property type="match status" value="2"/>
</dbReference>
<comment type="catalytic activity">
    <reaction evidence="1 7">
        <text>L-glutamate = D-glutamate</text>
        <dbReference type="Rhea" id="RHEA:12813"/>
        <dbReference type="ChEBI" id="CHEBI:29985"/>
        <dbReference type="ChEBI" id="CHEBI:29986"/>
        <dbReference type="EC" id="5.1.1.3"/>
    </reaction>
</comment>
<dbReference type="EMBL" id="JAEKNR010000100">
    <property type="protein sequence ID" value="MBJ7598212.1"/>
    <property type="molecule type" value="Genomic_DNA"/>
</dbReference>
<dbReference type="InterPro" id="IPR033134">
    <property type="entry name" value="Asp/Glu_racemase_AS_2"/>
</dbReference>
<dbReference type="NCBIfam" id="TIGR00067">
    <property type="entry name" value="glut_race"/>
    <property type="match status" value="1"/>
</dbReference>
<sequence>MGDDRPIGVFDSGAGGLTVLRAIRDRLPLERTIYVGDHLHFPYGPRYQHEVKGFAFDIIRYLESRDVKLVVIACNTATAAALNQAREVFDVPIVGVISPGAQAAVEATRRGLVGVISTEGTRMSQEYLHAIKEIDPMVGVYQKACPELVDIVEAGEADSPRAEEALRRDLAEVADLRVDVLVLGCTHYPLLKPAIERVYPHAFTLVDSADTTAGMVERRLDHARMRAESGDGTPDHELLVTAVPDRFDEVAQILFGSRVPEVRQISLWD</sequence>
<dbReference type="PROSITE" id="PS00923">
    <property type="entry name" value="ASP_GLU_RACEMASE_1"/>
    <property type="match status" value="1"/>
</dbReference>
<dbReference type="Gene3D" id="3.40.50.1860">
    <property type="match status" value="2"/>
</dbReference>
<reference evidence="8" key="1">
    <citation type="submission" date="2020-10" db="EMBL/GenBank/DDBJ databases">
        <title>Ca. Dormibacterota MAGs.</title>
        <authorList>
            <person name="Montgomery K."/>
        </authorList>
    </citation>
    <scope>NUCLEOTIDE SEQUENCE [LARGE SCALE GENOMIC DNA]</scope>
    <source>
        <strain evidence="8">SC8812_S17_10</strain>
    </source>
</reference>
<dbReference type="PANTHER" id="PTHR21198:SF2">
    <property type="entry name" value="GLUTAMATE RACEMASE"/>
    <property type="match status" value="1"/>
</dbReference>
<dbReference type="FunFam" id="3.40.50.1860:FF:000001">
    <property type="entry name" value="Glutamate racemase"/>
    <property type="match status" value="1"/>
</dbReference>
<dbReference type="PANTHER" id="PTHR21198">
    <property type="entry name" value="GLUTAMATE RACEMASE"/>
    <property type="match status" value="1"/>
</dbReference>
<dbReference type="InterPro" id="IPR015942">
    <property type="entry name" value="Asp/Glu/hydantoin_racemase"/>
</dbReference>
<evidence type="ECO:0000256" key="1">
    <source>
        <dbReference type="ARBA" id="ARBA00001602"/>
    </source>
</evidence>
<comment type="caution">
    <text evidence="8">The sequence shown here is derived from an EMBL/GenBank/DDBJ whole genome shotgun (WGS) entry which is preliminary data.</text>
</comment>